<comment type="caution">
    <text evidence="6">The sequence shown here is derived from an EMBL/GenBank/DDBJ whole genome shotgun (WGS) entry which is preliminary data.</text>
</comment>
<feature type="active site" evidence="4">
    <location>
        <position position="138"/>
    </location>
</feature>
<keyword evidence="7" id="KW-1185">Reference proteome</keyword>
<gene>
    <name evidence="6" type="ORF">I5M32_16080</name>
</gene>
<evidence type="ECO:0000313" key="6">
    <source>
        <dbReference type="EMBL" id="MBK0384485.1"/>
    </source>
</evidence>
<keyword evidence="1 4" id="KW-0378">Hydrolase</keyword>
<dbReference type="PANTHER" id="PTHR42872:SF3">
    <property type="entry name" value="PROTEIN-GLUTAMATE METHYLESTERASE_PROTEIN-GLUTAMINE GLUTAMINASE 1"/>
    <property type="match status" value="1"/>
</dbReference>
<accession>A0ABS1BNL0</accession>
<feature type="domain" description="CheB-type methylesterase" evidence="5">
    <location>
        <begin position="11"/>
        <end position="192"/>
    </location>
</feature>
<dbReference type="EMBL" id="JAEHFY010000036">
    <property type="protein sequence ID" value="MBK0384485.1"/>
    <property type="molecule type" value="Genomic_DNA"/>
</dbReference>
<name>A0ABS1BNL0_9SPHI</name>
<feature type="active site" evidence="4">
    <location>
        <position position="18"/>
    </location>
</feature>
<reference evidence="6 7" key="1">
    <citation type="submission" date="2020-12" db="EMBL/GenBank/DDBJ databases">
        <title>Bacterial novel species Pedobacter sp. SD-b isolated from soil.</title>
        <authorList>
            <person name="Jung H.-Y."/>
        </authorList>
    </citation>
    <scope>NUCLEOTIDE SEQUENCE [LARGE SCALE GENOMIC DNA]</scope>
    <source>
        <strain evidence="6 7">SD-b</strain>
    </source>
</reference>
<feature type="active site" evidence="4">
    <location>
        <position position="45"/>
    </location>
</feature>
<dbReference type="Proteomes" id="UP000660024">
    <property type="component" value="Unassembled WGS sequence"/>
</dbReference>
<dbReference type="InterPro" id="IPR000673">
    <property type="entry name" value="Sig_transdc_resp-reg_Me-estase"/>
</dbReference>
<proteinExistence type="predicted"/>
<evidence type="ECO:0000313" key="7">
    <source>
        <dbReference type="Proteomes" id="UP000660024"/>
    </source>
</evidence>
<keyword evidence="4" id="KW-0145">Chemotaxis</keyword>
<evidence type="ECO:0000256" key="4">
    <source>
        <dbReference type="PROSITE-ProRule" id="PRU00050"/>
    </source>
</evidence>
<protein>
    <recommendedName>
        <fullName evidence="2">protein-glutamate methylesterase</fullName>
        <ecNumber evidence="2">3.1.1.61</ecNumber>
    </recommendedName>
</protein>
<dbReference type="EC" id="3.1.1.61" evidence="2"/>
<comment type="catalytic activity">
    <reaction evidence="3">
        <text>[protein]-L-glutamate 5-O-methyl ester + H2O = L-glutamyl-[protein] + methanol + H(+)</text>
        <dbReference type="Rhea" id="RHEA:23236"/>
        <dbReference type="Rhea" id="RHEA-COMP:10208"/>
        <dbReference type="Rhea" id="RHEA-COMP:10311"/>
        <dbReference type="ChEBI" id="CHEBI:15377"/>
        <dbReference type="ChEBI" id="CHEBI:15378"/>
        <dbReference type="ChEBI" id="CHEBI:17790"/>
        <dbReference type="ChEBI" id="CHEBI:29973"/>
        <dbReference type="ChEBI" id="CHEBI:82795"/>
        <dbReference type="EC" id="3.1.1.61"/>
    </reaction>
</comment>
<dbReference type="CDD" id="cd16433">
    <property type="entry name" value="CheB"/>
    <property type="match status" value="1"/>
</dbReference>
<dbReference type="PROSITE" id="PS50122">
    <property type="entry name" value="CHEB"/>
    <property type="match status" value="1"/>
</dbReference>
<dbReference type="Gene3D" id="3.40.50.180">
    <property type="entry name" value="Methylesterase CheB, C-terminal domain"/>
    <property type="match status" value="1"/>
</dbReference>
<organism evidence="6 7">
    <name type="scientific">Pedobacter segetis</name>
    <dbReference type="NCBI Taxonomy" id="2793069"/>
    <lineage>
        <taxon>Bacteria</taxon>
        <taxon>Pseudomonadati</taxon>
        <taxon>Bacteroidota</taxon>
        <taxon>Sphingobacteriia</taxon>
        <taxon>Sphingobacteriales</taxon>
        <taxon>Sphingobacteriaceae</taxon>
        <taxon>Pedobacter</taxon>
    </lineage>
</organism>
<dbReference type="SUPFAM" id="SSF52738">
    <property type="entry name" value="Methylesterase CheB, C-terminal domain"/>
    <property type="match status" value="1"/>
</dbReference>
<evidence type="ECO:0000256" key="3">
    <source>
        <dbReference type="ARBA" id="ARBA00048267"/>
    </source>
</evidence>
<sequence>MEKNEMKKVIEILVIGGSAGSFELLLKIIPRIKIDIKFVVLIVLHRKHNTNLSISELFRNKTPLPVLECEDKDKLIPGSIYFAPADYHLLIEKDRSVCLDYSEKENYSRPSIDITFKSASDIYKEKAAAILLSGANKDGAEGLKHIYQNYGTTIVQNPNEAEISTMPNEALKIFNPQYVLKVEEIIDLINNF</sequence>
<dbReference type="PANTHER" id="PTHR42872">
    <property type="entry name" value="PROTEIN-GLUTAMATE METHYLESTERASE/PROTEIN-GLUTAMINE GLUTAMINASE"/>
    <property type="match status" value="1"/>
</dbReference>
<evidence type="ECO:0000256" key="2">
    <source>
        <dbReference type="ARBA" id="ARBA00039140"/>
    </source>
</evidence>
<evidence type="ECO:0000256" key="1">
    <source>
        <dbReference type="ARBA" id="ARBA00022801"/>
    </source>
</evidence>
<dbReference type="Pfam" id="PF01339">
    <property type="entry name" value="CheB_methylest"/>
    <property type="match status" value="1"/>
</dbReference>
<dbReference type="InterPro" id="IPR035909">
    <property type="entry name" value="CheB_C"/>
</dbReference>
<evidence type="ECO:0000259" key="5">
    <source>
        <dbReference type="PROSITE" id="PS50122"/>
    </source>
</evidence>